<accession>A0A8B8EJN7</accession>
<feature type="region of interest" description="Disordered" evidence="1">
    <location>
        <begin position="133"/>
        <end position="153"/>
    </location>
</feature>
<feature type="region of interest" description="Disordered" evidence="1">
    <location>
        <begin position="449"/>
        <end position="479"/>
    </location>
</feature>
<feature type="compositionally biased region" description="Polar residues" evidence="1">
    <location>
        <begin position="92"/>
        <end position="102"/>
    </location>
</feature>
<evidence type="ECO:0000256" key="1">
    <source>
        <dbReference type="SAM" id="MobiDB-lite"/>
    </source>
</evidence>
<dbReference type="Proteomes" id="UP000694844">
    <property type="component" value="Chromosome 5"/>
</dbReference>
<dbReference type="AlphaFoldDB" id="A0A8B8EJN7"/>
<dbReference type="KEGG" id="cvn:111134697"/>
<proteinExistence type="predicted"/>
<dbReference type="Gene3D" id="1.10.1170.10">
    <property type="entry name" value="Inhibitor Of Apoptosis Protein (2mihbC-IAP-1), Chain A"/>
    <property type="match status" value="1"/>
</dbReference>
<dbReference type="Pfam" id="PF00653">
    <property type="entry name" value="BIR"/>
    <property type="match status" value="1"/>
</dbReference>
<feature type="compositionally biased region" description="Basic residues" evidence="1">
    <location>
        <begin position="57"/>
        <end position="72"/>
    </location>
</feature>
<feature type="region of interest" description="Disordered" evidence="1">
    <location>
        <begin position="48"/>
        <end position="109"/>
    </location>
</feature>
<dbReference type="OrthoDB" id="10653805at2759"/>
<name>A0A8B8EJN7_CRAVI</name>
<gene>
    <name evidence="3" type="primary">LOC111134697</name>
</gene>
<dbReference type="SUPFAM" id="SSF57924">
    <property type="entry name" value="Inhibitor of apoptosis (IAP) repeat"/>
    <property type="match status" value="1"/>
</dbReference>
<keyword evidence="2" id="KW-1185">Reference proteome</keyword>
<dbReference type="RefSeq" id="XP_022339693.1">
    <property type="nucleotide sequence ID" value="XM_022483985.1"/>
</dbReference>
<evidence type="ECO:0000313" key="3">
    <source>
        <dbReference type="RefSeq" id="XP_022339693.1"/>
    </source>
</evidence>
<protein>
    <submittedName>
        <fullName evidence="3">Uncharacterized protein LOC111134697 isoform X1</fullName>
    </submittedName>
</protein>
<dbReference type="InterPro" id="IPR001370">
    <property type="entry name" value="BIR_rpt"/>
</dbReference>
<sequence>MGDRYCFSHGEMENEYCCRRSFRDEMPSHCENSNCDIPRQHGDYLMVPSGQPIDHQHRSRSPQLSHHRRHWQSRSPDLHHHTEHWQTPVGDRSTQSQVNHASPSACDRTRPYEVTHVSPSACFRTRPSEITQASPSACNRTRPSEVNHASPSACFRTRPSEVTHASPSACNRTRPSEFTHASLSACNRPRLSEVTHASPSACFRTRQAEVTHASPSACYRTRPSEVTHASISACNRTRPSEVTHASPSACNRTRPSEVTQVSPSACFRTRPSEVTHARPSDTAFTCQQGFSEFVRLHKLKKGQEQILERESVEVEGCAQSEESSETLATVSNQGVRGSRILMPRNLGSSQVCSPCSLTTGANELSNMARPPPEVTAPDLPNHIQLSKRVKNCLEGPQMYRDRKATLESMPFSLPLSPDILAAAGFYYEVDCQRVMCFSCGGFLQTSASDTRTTDAGHSPGCKHVSSPQQTLEPSSQPASLTDTEIASLPMVQEITQYSFDVPDIVNAYRELNNTLDIRDVTRDKVLMYMFENQGREDFHDNSEPCLCCVCCRASICVMCFPCRHGCCHDCKLRLLNRCLKCDEIIKATINVYVS</sequence>
<evidence type="ECO:0000313" key="2">
    <source>
        <dbReference type="Proteomes" id="UP000694844"/>
    </source>
</evidence>
<reference evidence="3" key="1">
    <citation type="submission" date="2025-08" db="UniProtKB">
        <authorList>
            <consortium name="RefSeq"/>
        </authorList>
    </citation>
    <scope>IDENTIFICATION</scope>
    <source>
        <tissue evidence="3">Whole sample</tissue>
    </source>
</reference>
<organism evidence="2 3">
    <name type="scientific">Crassostrea virginica</name>
    <name type="common">Eastern oyster</name>
    <dbReference type="NCBI Taxonomy" id="6565"/>
    <lineage>
        <taxon>Eukaryota</taxon>
        <taxon>Metazoa</taxon>
        <taxon>Spiralia</taxon>
        <taxon>Lophotrochozoa</taxon>
        <taxon>Mollusca</taxon>
        <taxon>Bivalvia</taxon>
        <taxon>Autobranchia</taxon>
        <taxon>Pteriomorphia</taxon>
        <taxon>Ostreida</taxon>
        <taxon>Ostreoidea</taxon>
        <taxon>Ostreidae</taxon>
        <taxon>Crassostrea</taxon>
    </lineage>
</organism>
<dbReference type="SMART" id="SM00238">
    <property type="entry name" value="BIR"/>
    <property type="match status" value="1"/>
</dbReference>
<dbReference type="GeneID" id="111134697"/>
<feature type="compositionally biased region" description="Polar residues" evidence="1">
    <location>
        <begin position="465"/>
        <end position="479"/>
    </location>
</feature>
<dbReference type="PROSITE" id="PS50143">
    <property type="entry name" value="BIR_REPEAT_2"/>
    <property type="match status" value="1"/>
</dbReference>